<evidence type="ECO:0000256" key="6">
    <source>
        <dbReference type="PROSITE-ProRule" id="PRU00277"/>
    </source>
</evidence>
<dbReference type="Proteomes" id="UP000187735">
    <property type="component" value="Chromosome"/>
</dbReference>
<dbReference type="EC" id="5.2.1.8" evidence="7"/>
<dbReference type="Pfam" id="PF01346">
    <property type="entry name" value="FKBP_N"/>
    <property type="match status" value="1"/>
</dbReference>
<dbReference type="GO" id="GO:0003755">
    <property type="term" value="F:peptidyl-prolyl cis-trans isomerase activity"/>
    <property type="evidence" value="ECO:0007669"/>
    <property type="project" value="UniProtKB-UniRule"/>
</dbReference>
<keyword evidence="8" id="KW-0175">Coiled coil</keyword>
<dbReference type="AlphaFoldDB" id="A0A1P8WEG3"/>
<dbReference type="STRING" id="1891926.Fuma_02074"/>
<evidence type="ECO:0000256" key="9">
    <source>
        <dbReference type="SAM" id="SignalP"/>
    </source>
</evidence>
<keyword evidence="5 6" id="KW-0413">Isomerase</keyword>
<keyword evidence="3 9" id="KW-0732">Signal</keyword>
<comment type="similarity">
    <text evidence="2 7">Belongs to the FKBP-type PPIase family.</text>
</comment>
<dbReference type="SUPFAM" id="SSF54534">
    <property type="entry name" value="FKBP-like"/>
    <property type="match status" value="1"/>
</dbReference>
<name>A0A1P8WEG3_9PLAN</name>
<dbReference type="KEGG" id="fmr:Fuma_02074"/>
<dbReference type="PANTHER" id="PTHR43811">
    <property type="entry name" value="FKBP-TYPE PEPTIDYL-PROLYL CIS-TRANS ISOMERASE FKPA"/>
    <property type="match status" value="1"/>
</dbReference>
<dbReference type="EMBL" id="CP017641">
    <property type="protein sequence ID" value="APZ92463.1"/>
    <property type="molecule type" value="Genomic_DNA"/>
</dbReference>
<dbReference type="InterPro" id="IPR008104">
    <property type="entry name" value="INFPOTNTIATR"/>
</dbReference>
<feature type="signal peptide" evidence="9">
    <location>
        <begin position="1"/>
        <end position="19"/>
    </location>
</feature>
<reference evidence="11 12" key="1">
    <citation type="journal article" date="2016" name="Front. Microbiol.">
        <title>Fuerstia marisgermanicae gen. nov., sp. nov., an Unusual Member of the Phylum Planctomycetes from the German Wadden Sea.</title>
        <authorList>
            <person name="Kohn T."/>
            <person name="Heuer A."/>
            <person name="Jogler M."/>
            <person name="Vollmers J."/>
            <person name="Boedeker C."/>
            <person name="Bunk B."/>
            <person name="Rast P."/>
            <person name="Borchert D."/>
            <person name="Glockner I."/>
            <person name="Freese H.M."/>
            <person name="Klenk H.P."/>
            <person name="Overmann J."/>
            <person name="Kaster A.K."/>
            <person name="Rohde M."/>
            <person name="Wiegand S."/>
            <person name="Jogler C."/>
        </authorList>
    </citation>
    <scope>NUCLEOTIDE SEQUENCE [LARGE SCALE GENOMIC DNA]</scope>
    <source>
        <strain evidence="11 12">NH11</strain>
    </source>
</reference>
<evidence type="ECO:0000313" key="12">
    <source>
        <dbReference type="Proteomes" id="UP000187735"/>
    </source>
</evidence>
<dbReference type="Gene3D" id="3.10.50.40">
    <property type="match status" value="1"/>
</dbReference>
<evidence type="ECO:0000256" key="5">
    <source>
        <dbReference type="ARBA" id="ARBA00023235"/>
    </source>
</evidence>
<evidence type="ECO:0000259" key="10">
    <source>
        <dbReference type="PROSITE" id="PS50059"/>
    </source>
</evidence>
<evidence type="ECO:0000256" key="2">
    <source>
        <dbReference type="ARBA" id="ARBA00006577"/>
    </source>
</evidence>
<evidence type="ECO:0000256" key="8">
    <source>
        <dbReference type="SAM" id="Coils"/>
    </source>
</evidence>
<evidence type="ECO:0000256" key="4">
    <source>
        <dbReference type="ARBA" id="ARBA00023110"/>
    </source>
</evidence>
<evidence type="ECO:0000256" key="1">
    <source>
        <dbReference type="ARBA" id="ARBA00000971"/>
    </source>
</evidence>
<dbReference type="InterPro" id="IPR000774">
    <property type="entry name" value="PPIase_FKBP_N"/>
</dbReference>
<dbReference type="InterPro" id="IPR046357">
    <property type="entry name" value="PPIase_dom_sf"/>
</dbReference>
<accession>A0A1P8WEG3</accession>
<dbReference type="GO" id="GO:0016020">
    <property type="term" value="C:membrane"/>
    <property type="evidence" value="ECO:0007669"/>
    <property type="project" value="InterPro"/>
</dbReference>
<evidence type="ECO:0000256" key="7">
    <source>
        <dbReference type="RuleBase" id="RU003915"/>
    </source>
</evidence>
<organism evidence="11 12">
    <name type="scientific">Fuerstiella marisgermanici</name>
    <dbReference type="NCBI Taxonomy" id="1891926"/>
    <lineage>
        <taxon>Bacteria</taxon>
        <taxon>Pseudomonadati</taxon>
        <taxon>Planctomycetota</taxon>
        <taxon>Planctomycetia</taxon>
        <taxon>Planctomycetales</taxon>
        <taxon>Planctomycetaceae</taxon>
        <taxon>Fuerstiella</taxon>
    </lineage>
</organism>
<keyword evidence="4 6" id="KW-0697">Rotamase</keyword>
<evidence type="ECO:0000313" key="11">
    <source>
        <dbReference type="EMBL" id="APZ92463.1"/>
    </source>
</evidence>
<protein>
    <recommendedName>
        <fullName evidence="7">Peptidyl-prolyl cis-trans isomerase</fullName>
        <ecNumber evidence="7">5.2.1.8</ecNumber>
    </recommendedName>
</protein>
<dbReference type="Pfam" id="PF00254">
    <property type="entry name" value="FKBP_C"/>
    <property type="match status" value="1"/>
</dbReference>
<dbReference type="GO" id="GO:0006457">
    <property type="term" value="P:protein folding"/>
    <property type="evidence" value="ECO:0007669"/>
    <property type="project" value="InterPro"/>
</dbReference>
<dbReference type="InterPro" id="IPR036944">
    <property type="entry name" value="PPIase_FKBP_N_sf"/>
</dbReference>
<gene>
    <name evidence="11" type="primary">mip</name>
    <name evidence="11" type="ORF">Fuma_02074</name>
</gene>
<proteinExistence type="inferred from homology"/>
<sequence precursor="true">MRLLLTAFSVLLIALPLQAQDKPEAASELKTNKDKVSYAIGLNIGRQFKSQGMDLDPAIVAQGIAAILNDVEPALTQQEMQAAFQVMQQEQEKLQREAATNNQAAAKKFLAENAEKKGVKQTKSGLQYMVLKEGTGKTPTAESEVSTHYRGKLISGKVFDESYEGKEPTAEDEPTSFPVNRVIPGWTEALQLMKVGAKYRLFVPPALAYGENGPPSIGPNSLLIFDIELVDVK</sequence>
<dbReference type="PANTHER" id="PTHR43811:SF19">
    <property type="entry name" value="39 KDA FK506-BINDING NUCLEAR PROTEIN"/>
    <property type="match status" value="1"/>
</dbReference>
<feature type="chain" id="PRO_5012297948" description="Peptidyl-prolyl cis-trans isomerase" evidence="9">
    <location>
        <begin position="20"/>
        <end position="233"/>
    </location>
</feature>
<dbReference type="PROSITE" id="PS50059">
    <property type="entry name" value="FKBP_PPIASE"/>
    <property type="match status" value="1"/>
</dbReference>
<comment type="catalytic activity">
    <reaction evidence="1 6 7">
        <text>[protein]-peptidylproline (omega=180) = [protein]-peptidylproline (omega=0)</text>
        <dbReference type="Rhea" id="RHEA:16237"/>
        <dbReference type="Rhea" id="RHEA-COMP:10747"/>
        <dbReference type="Rhea" id="RHEA-COMP:10748"/>
        <dbReference type="ChEBI" id="CHEBI:83833"/>
        <dbReference type="ChEBI" id="CHEBI:83834"/>
        <dbReference type="EC" id="5.2.1.8"/>
    </reaction>
</comment>
<dbReference type="RefSeq" id="WP_077024080.1">
    <property type="nucleotide sequence ID" value="NZ_CP017641.1"/>
</dbReference>
<evidence type="ECO:0000256" key="3">
    <source>
        <dbReference type="ARBA" id="ARBA00022729"/>
    </source>
</evidence>
<keyword evidence="12" id="KW-1185">Reference proteome</keyword>
<dbReference type="InterPro" id="IPR001179">
    <property type="entry name" value="PPIase_FKBP_dom"/>
</dbReference>
<feature type="coiled-coil region" evidence="8">
    <location>
        <begin position="77"/>
        <end position="107"/>
    </location>
</feature>
<feature type="domain" description="PPIase FKBP-type" evidence="10">
    <location>
        <begin position="142"/>
        <end position="233"/>
    </location>
</feature>
<dbReference type="PRINTS" id="PR01730">
    <property type="entry name" value="INFPOTNTIATR"/>
</dbReference>
<dbReference type="Gene3D" id="1.10.287.460">
    <property type="entry name" value="Peptidyl-prolyl cis-trans isomerase, FKBP-type, N-terminal domain"/>
    <property type="match status" value="1"/>
</dbReference>
<dbReference type="OrthoDB" id="280278at2"/>